<protein>
    <submittedName>
        <fullName evidence="5">Peptidase M16</fullName>
    </submittedName>
</protein>
<gene>
    <name evidence="5" type="ORF">WG68_08990</name>
</gene>
<feature type="chain" id="PRO_5005644499" evidence="2">
    <location>
        <begin position="25"/>
        <end position="947"/>
    </location>
</feature>
<feature type="signal peptide" evidence="2">
    <location>
        <begin position="1"/>
        <end position="24"/>
    </location>
</feature>
<comment type="similarity">
    <text evidence="1">Belongs to the peptidase M16 family.</text>
</comment>
<proteinExistence type="inferred from homology"/>
<dbReference type="RefSeq" id="WP_046557349.1">
    <property type="nucleotide sequence ID" value="NZ_LAHO01000007.1"/>
</dbReference>
<evidence type="ECO:0000313" key="6">
    <source>
        <dbReference type="Proteomes" id="UP000034228"/>
    </source>
</evidence>
<feature type="domain" description="Peptidase M16 C-terminal" evidence="4">
    <location>
        <begin position="683"/>
        <end position="861"/>
    </location>
</feature>
<dbReference type="GO" id="GO:0046872">
    <property type="term" value="F:metal ion binding"/>
    <property type="evidence" value="ECO:0007669"/>
    <property type="project" value="InterPro"/>
</dbReference>
<dbReference type="OrthoDB" id="9811314at2"/>
<dbReference type="AlphaFoldDB" id="A0A0M2V4P0"/>
<organism evidence="5 6">
    <name type="scientific">Arsukibacterium ikkense</name>
    <dbReference type="NCBI Taxonomy" id="336831"/>
    <lineage>
        <taxon>Bacteria</taxon>
        <taxon>Pseudomonadati</taxon>
        <taxon>Pseudomonadota</taxon>
        <taxon>Gammaproteobacteria</taxon>
        <taxon>Chromatiales</taxon>
        <taxon>Chromatiaceae</taxon>
        <taxon>Arsukibacterium</taxon>
    </lineage>
</organism>
<sequence length="947" mass="103978">MKFTKLVLAMGLAAGIAACSQQPAAPQLPKGVTLVTVHSQLKDGVSVPYKKYQLDNGLTIIVHEDHSDPLVHVDVTYHVGSAREELGKSGFAHFFEHMMFQGSENVGDEEHFRIVTEAGGTLNGTTNSDRTNYFQTVPSNQLEKMLWLEADRMGFLLDAVTEEKFEVQRETVKNERGQRVDNRPYGRLGERVAQALYPVGHPYSWPVIGYMDDLNRANVNDVKAFFLRWYGPNNATLTIGGAVKPQDVLPLVQQYFGSIPRGPEVTAAPKQPVSLDSSRYISMEDNVHLPLIYMSFPTVYLRHEDEAALDVLAQILGGGKNSILYKNLVKTQIAVQANVNHPCAELACTFNLLALPHPASGKNLADMEALLRDSLAEFEQRGVSDDDLYKVKAQMEANTIYGLQSVAGKVGQLAINQILTGNPDNLQNDLNRVNKVTKDDVLRVYNTYLKNKGSVVMSVVPRGKLDLIANTDNFTPQELDFGGPSTTSADDLQVRRAVDTFDRSVEPQAGVNPAVTVPAYWQSSLDNGIKVLGAASDETPTTAMLLKLKSGLYYESPDKTGLSSMLTAMLNEDTKNFSGEDIALELEKLGSYISISASDEHIQLYVLSLSKNLQQTIAILLEKMLQPAFNEDDFQRLKQQRLQGIQQSEKNAGYLASNAFRKLMYGDSILGQPGGGTLASITNLSLDDVKAYYHSHFKPAGGQLIVVSDLAKAELQQAIAPLNQFSGKAPVINVQVPADTSRGSVIYLVHKDDSPQSEIRIGKRSLTEDITGEYFKTGLANFTIGGNFNSRINLNLREDKGYTYGARTGFSADSFTGVFVASAAVRADATAASVKEFIDELSLFSAQGVTEPELTFMRRALNQRDALKYETPNAKLGFLAQILQYDLTPGFVDQRNAIIANISQEEINLLAKQHFDPKDMVIVVVGDSAVLRPELEALGYPVEDLTL</sequence>
<dbReference type="InterPro" id="IPR011249">
    <property type="entry name" value="Metalloenz_LuxS/M16"/>
</dbReference>
<reference evidence="5 6" key="1">
    <citation type="submission" date="2015-03" db="EMBL/GenBank/DDBJ databases">
        <title>Draft genome sequences of two protease-producing strains of Arsukibacterium isolated from two cold and alkaline environments.</title>
        <authorList>
            <person name="Lylloff J.E."/>
            <person name="Skov L.B."/>
            <person name="Jepsen M."/>
            <person name="Hallin P.F."/>
            <person name="Sorensen S.J."/>
            <person name="Stougaard P."/>
            <person name="Glaring M.A."/>
        </authorList>
    </citation>
    <scope>NUCLEOTIDE SEQUENCE [LARGE SCALE GENOMIC DNA]</scope>
    <source>
        <strain evidence="5 6">GCM72</strain>
    </source>
</reference>
<evidence type="ECO:0000256" key="1">
    <source>
        <dbReference type="ARBA" id="ARBA00007261"/>
    </source>
</evidence>
<keyword evidence="6" id="KW-1185">Reference proteome</keyword>
<evidence type="ECO:0000256" key="2">
    <source>
        <dbReference type="SAM" id="SignalP"/>
    </source>
</evidence>
<dbReference type="PROSITE" id="PS51257">
    <property type="entry name" value="PROKAR_LIPOPROTEIN"/>
    <property type="match status" value="1"/>
</dbReference>
<dbReference type="Gene3D" id="3.30.830.10">
    <property type="entry name" value="Metalloenzyme, LuxS/M16 peptidase-like"/>
    <property type="match status" value="4"/>
</dbReference>
<comment type="caution">
    <text evidence="5">The sequence shown here is derived from an EMBL/GenBank/DDBJ whole genome shotgun (WGS) entry which is preliminary data.</text>
</comment>
<dbReference type="PANTHER" id="PTHR11851:SF49">
    <property type="entry name" value="MITOCHONDRIAL-PROCESSING PEPTIDASE SUBUNIT ALPHA"/>
    <property type="match status" value="1"/>
</dbReference>
<dbReference type="PANTHER" id="PTHR11851">
    <property type="entry name" value="METALLOPROTEASE"/>
    <property type="match status" value="1"/>
</dbReference>
<dbReference type="InterPro" id="IPR050361">
    <property type="entry name" value="MPP/UQCRC_Complex"/>
</dbReference>
<name>A0A0M2V4P0_9GAMM</name>
<evidence type="ECO:0000259" key="3">
    <source>
        <dbReference type="Pfam" id="PF00675"/>
    </source>
</evidence>
<dbReference type="STRING" id="336831.WG68_08990"/>
<dbReference type="Pfam" id="PF05193">
    <property type="entry name" value="Peptidase_M16_C"/>
    <property type="match status" value="2"/>
</dbReference>
<keyword evidence="2" id="KW-0732">Signal</keyword>
<feature type="domain" description="Peptidase M16 N-terminal" evidence="3">
    <location>
        <begin position="535"/>
        <end position="671"/>
    </location>
</feature>
<accession>A0A0M2V4P0</accession>
<dbReference type="InterPro" id="IPR011765">
    <property type="entry name" value="Pept_M16_N"/>
</dbReference>
<feature type="domain" description="Peptidase M16 N-terminal" evidence="3">
    <location>
        <begin position="60"/>
        <end position="184"/>
    </location>
</feature>
<dbReference type="PATRIC" id="fig|336831.14.peg.2774"/>
<feature type="domain" description="Peptidase M16 C-terminal" evidence="4">
    <location>
        <begin position="218"/>
        <end position="395"/>
    </location>
</feature>
<dbReference type="EMBL" id="LAHO01000007">
    <property type="protein sequence ID" value="KKO45832.1"/>
    <property type="molecule type" value="Genomic_DNA"/>
</dbReference>
<dbReference type="InterPro" id="IPR007863">
    <property type="entry name" value="Peptidase_M16_C"/>
</dbReference>
<evidence type="ECO:0000259" key="4">
    <source>
        <dbReference type="Pfam" id="PF05193"/>
    </source>
</evidence>
<evidence type="ECO:0000313" key="5">
    <source>
        <dbReference type="EMBL" id="KKO45832.1"/>
    </source>
</evidence>
<dbReference type="SUPFAM" id="SSF63411">
    <property type="entry name" value="LuxS/MPP-like metallohydrolase"/>
    <property type="match status" value="4"/>
</dbReference>
<dbReference type="Pfam" id="PF00675">
    <property type="entry name" value="Peptidase_M16"/>
    <property type="match status" value="2"/>
</dbReference>
<dbReference type="Proteomes" id="UP000034228">
    <property type="component" value="Unassembled WGS sequence"/>
</dbReference>